<dbReference type="Gene3D" id="3.30.365.10">
    <property type="entry name" value="Aldehyde oxidase/xanthine dehydrogenase, molybdopterin binding domain"/>
    <property type="match status" value="4"/>
</dbReference>
<keyword evidence="1" id="KW-0500">Molybdenum</keyword>
<reference evidence="4 5" key="1">
    <citation type="submission" date="2018-06" db="EMBL/GenBank/DDBJ databases">
        <title>Sphaerisporangium craniellae sp. nov., isolated from a marine sponge in the South China Sea.</title>
        <authorList>
            <person name="Li L."/>
        </authorList>
    </citation>
    <scope>NUCLEOTIDE SEQUENCE [LARGE SCALE GENOMIC DNA]</scope>
    <source>
        <strain evidence="4 5">LHW63015</strain>
    </source>
</reference>
<dbReference type="GO" id="GO:0005506">
    <property type="term" value="F:iron ion binding"/>
    <property type="evidence" value="ECO:0007669"/>
    <property type="project" value="InterPro"/>
</dbReference>
<proteinExistence type="predicted"/>
<protein>
    <submittedName>
        <fullName evidence="4">Aldehyde oxidase</fullName>
    </submittedName>
</protein>
<evidence type="ECO:0000259" key="3">
    <source>
        <dbReference type="SMART" id="SM01008"/>
    </source>
</evidence>
<dbReference type="RefSeq" id="WP_113985330.1">
    <property type="nucleotide sequence ID" value="NZ_QMEY01000024.1"/>
</dbReference>
<dbReference type="Proteomes" id="UP000253303">
    <property type="component" value="Unassembled WGS sequence"/>
</dbReference>
<dbReference type="Pfam" id="PF02738">
    <property type="entry name" value="MoCoBD_1"/>
    <property type="match status" value="1"/>
</dbReference>
<gene>
    <name evidence="4" type="ORF">DP939_36160</name>
</gene>
<dbReference type="SMART" id="SM01008">
    <property type="entry name" value="Ald_Xan_dh_C"/>
    <property type="match status" value="1"/>
</dbReference>
<dbReference type="Pfam" id="PF20256">
    <property type="entry name" value="MoCoBD_2"/>
    <property type="match status" value="1"/>
</dbReference>
<dbReference type="InterPro" id="IPR000674">
    <property type="entry name" value="Ald_Oxase/Xan_DH_a/b"/>
</dbReference>
<dbReference type="PANTHER" id="PTHR11908">
    <property type="entry name" value="XANTHINE DEHYDROGENASE"/>
    <property type="match status" value="1"/>
</dbReference>
<dbReference type="SUPFAM" id="SSF54665">
    <property type="entry name" value="CO dehydrogenase molybdoprotein N-domain-like"/>
    <property type="match status" value="1"/>
</dbReference>
<evidence type="ECO:0000313" key="5">
    <source>
        <dbReference type="Proteomes" id="UP000253303"/>
    </source>
</evidence>
<organism evidence="4 5">
    <name type="scientific">Spongiactinospora rosea</name>
    <dbReference type="NCBI Taxonomy" id="2248750"/>
    <lineage>
        <taxon>Bacteria</taxon>
        <taxon>Bacillati</taxon>
        <taxon>Actinomycetota</taxon>
        <taxon>Actinomycetes</taxon>
        <taxon>Streptosporangiales</taxon>
        <taxon>Streptosporangiaceae</taxon>
        <taxon>Spongiactinospora</taxon>
    </lineage>
</organism>
<evidence type="ECO:0000313" key="4">
    <source>
        <dbReference type="EMBL" id="RBQ15281.1"/>
    </source>
</evidence>
<sequence>MSTETTTAGTTVFGAGIKDREAPAMLRGATRFTADLTVPGMLHLEFVRSRHGHARIDRIDAAKAAAMPGVVDIVTGADLAGELMPLPCIWIPGGVESHFPPHPYGLPGAGTVLAEDRVRFIGEPVAAVVAETAEQARAAARAVRVDYTPLPAVTRPDQALAPGAPQLHDAVPGNLNALWTCGNAEATDAAIAAAEVVVELDLYNQRTINNPMEPRAALGEYDPVTEEYTLHATTQSPHNHRFLLSALVLGIPFNKLRVIAPPIGGSFGTKGYLYPDMPLVLYLAKRLGRPVKWADTREGLMRSTVQGRDHRQHVTIAGTREGRITALRCTSHANLGAYPSTIGPGVATALMGRSITGPYAIPSAFCEVYAVFTNTVPLGAQRGSGRAEATTITERAVDLFAAEVGLDPAEVRLRNMVPPDRFPYDNGLGWTYDSGDYPAALRRALELAGHDKIEVMRREARERGRLLGVGIGSFVAVCGVGPSTRMRDEGMLGGTWEGANIRVHPSGEVALCIGSTSTGQSHRTTFAQIAADALGIDVAGVTVMQSDTERAPYGQGTYGSRSYSVGGPAVVLAAGQIIAKMRTAAAHFMGVPEADLQYAGGRFFVPGEEESAKTFQDIAMAIWYGWSLPPGMAPALDATSVFDPPDFNYPFGSHVAVVEIDQETGQVEIVRYAAVNDVGPVGNPLVVTGQFEGSIVHGLGQALMEEARYDGEGRLLSADLLGYALPRAADVPDFDLDRTVTPSPHNPLGVKGAGEIATVPVTAAVANAVCDALRDFGVRHIDMPYTAEKIWRVIRDGRG</sequence>
<dbReference type="SUPFAM" id="SSF56003">
    <property type="entry name" value="Molybdenum cofactor-binding domain"/>
    <property type="match status" value="1"/>
</dbReference>
<dbReference type="InterPro" id="IPR016208">
    <property type="entry name" value="Ald_Oxase/xanthine_DH-like"/>
</dbReference>
<dbReference type="InterPro" id="IPR046867">
    <property type="entry name" value="AldOxase/xan_DH_MoCoBD2"/>
</dbReference>
<accession>A0A366LN09</accession>
<name>A0A366LN09_9ACTN</name>
<dbReference type="GO" id="GO:0016491">
    <property type="term" value="F:oxidoreductase activity"/>
    <property type="evidence" value="ECO:0007669"/>
    <property type="project" value="UniProtKB-KW"/>
</dbReference>
<dbReference type="InterPro" id="IPR036856">
    <property type="entry name" value="Ald_Oxase/Xan_DH_a/b_sf"/>
</dbReference>
<dbReference type="EMBL" id="QMEY01000024">
    <property type="protein sequence ID" value="RBQ15281.1"/>
    <property type="molecule type" value="Genomic_DNA"/>
</dbReference>
<comment type="caution">
    <text evidence="4">The sequence shown here is derived from an EMBL/GenBank/DDBJ whole genome shotgun (WGS) entry which is preliminary data.</text>
</comment>
<feature type="domain" description="Aldehyde oxidase/xanthine dehydrogenase a/b hammerhead" evidence="3">
    <location>
        <begin position="27"/>
        <end position="151"/>
    </location>
</feature>
<evidence type="ECO:0000256" key="2">
    <source>
        <dbReference type="ARBA" id="ARBA00023002"/>
    </source>
</evidence>
<keyword evidence="5" id="KW-1185">Reference proteome</keyword>
<dbReference type="InterPro" id="IPR008274">
    <property type="entry name" value="AldOxase/xan_DH_MoCoBD1"/>
</dbReference>
<dbReference type="InterPro" id="IPR037165">
    <property type="entry name" value="AldOxase/xan_DH_Mopterin-bd_sf"/>
</dbReference>
<evidence type="ECO:0000256" key="1">
    <source>
        <dbReference type="ARBA" id="ARBA00022505"/>
    </source>
</evidence>
<keyword evidence="2" id="KW-0560">Oxidoreductase</keyword>
<dbReference type="PANTHER" id="PTHR11908:SF132">
    <property type="entry name" value="ALDEHYDE OXIDASE 1-RELATED"/>
    <property type="match status" value="1"/>
</dbReference>
<dbReference type="AlphaFoldDB" id="A0A366LN09"/>
<dbReference type="OrthoDB" id="9758509at2"/>
<dbReference type="Gene3D" id="3.90.1170.50">
    <property type="entry name" value="Aldehyde oxidase/xanthine dehydrogenase, a/b hammerhead"/>
    <property type="match status" value="1"/>
</dbReference>
<dbReference type="Pfam" id="PF01315">
    <property type="entry name" value="Ald_Xan_dh_C"/>
    <property type="match status" value="1"/>
</dbReference>